<feature type="domain" description="Rv3660c-like CheY-like N-terminal" evidence="1">
    <location>
        <begin position="4"/>
        <end position="112"/>
    </location>
</feature>
<keyword evidence="3" id="KW-1185">Reference proteome</keyword>
<dbReference type="GO" id="GO:0016887">
    <property type="term" value="F:ATP hydrolysis activity"/>
    <property type="evidence" value="ECO:0007669"/>
    <property type="project" value="TreeGrafter"/>
</dbReference>
<dbReference type="InterPro" id="IPR027417">
    <property type="entry name" value="P-loop_NTPase"/>
</dbReference>
<organism evidence="2 3">
    <name type="scientific">Streptomyces hoynatensis</name>
    <dbReference type="NCBI Taxonomy" id="1141874"/>
    <lineage>
        <taxon>Bacteria</taxon>
        <taxon>Bacillati</taxon>
        <taxon>Actinomycetota</taxon>
        <taxon>Actinomycetes</taxon>
        <taxon>Kitasatosporales</taxon>
        <taxon>Streptomycetaceae</taxon>
        <taxon>Streptomyces</taxon>
    </lineage>
</organism>
<sequence>MLILTEDELLLDDLLRLCAAAGADAEVVHGEPPTAGRWERAPLVLIGEDRAAARPQASRWPGRRPGVLLVGHRPQDPAIWARGLELGAEQVLRLPGDEPWLADRIADAVERPGPPALTLGVLGGRGGAGASSLACALAVTAARQGRRTTLVDGDPLGGGLDLLLGGERLPGPRWPAFVSARGRLSCAALAESLPRPHGLSLLSWDRSDVTRVPADAMRSVLGAARRGGGVVVLDLPRRRDEAVDEALGQVDLGLLVVPGELRAVAAARGVVAAAGPLVRDLRLVARVMAGDGIPAAELSRLLDLPLAGELPEEPGLSAAAGAGEPPGSRPRGVLARFSAALLERALPAGAAA</sequence>
<dbReference type="InterPro" id="IPR059050">
    <property type="entry name" value="Rv3660c_N"/>
</dbReference>
<reference evidence="2 3" key="1">
    <citation type="journal article" date="2014" name="Int. J. Syst. Evol. Microbiol.">
        <title>Streptomyces hoynatensis sp. nov., isolated from deep marine sediment.</title>
        <authorList>
            <person name="Veyisoglu A."/>
            <person name="Sahin N."/>
        </authorList>
    </citation>
    <scope>NUCLEOTIDE SEQUENCE [LARGE SCALE GENOMIC DNA]</scope>
    <source>
        <strain evidence="2 3">KCTC 29097</strain>
    </source>
</reference>
<protein>
    <submittedName>
        <fullName evidence="2">Septum formation initiator</fullName>
    </submittedName>
</protein>
<dbReference type="EMBL" id="RBAL01000005">
    <property type="protein sequence ID" value="RKN43238.1"/>
    <property type="molecule type" value="Genomic_DNA"/>
</dbReference>
<dbReference type="NCBIfam" id="TIGR03815">
    <property type="entry name" value="CpaE_hom_Actino"/>
    <property type="match status" value="1"/>
</dbReference>
<accession>A0A3A9Z4Q5</accession>
<dbReference type="PANTHER" id="PTHR43384:SF11">
    <property type="entry name" value="SEPTUM SITE DETERMINING PROTEIN"/>
    <property type="match status" value="1"/>
</dbReference>
<dbReference type="Pfam" id="PF26563">
    <property type="entry name" value="Rv3660c_N"/>
    <property type="match status" value="1"/>
</dbReference>
<name>A0A3A9Z4Q5_9ACTN</name>
<dbReference type="Gene3D" id="3.40.50.300">
    <property type="entry name" value="P-loop containing nucleotide triphosphate hydrolases"/>
    <property type="match status" value="1"/>
</dbReference>
<dbReference type="SUPFAM" id="SSF52540">
    <property type="entry name" value="P-loop containing nucleoside triphosphate hydrolases"/>
    <property type="match status" value="1"/>
</dbReference>
<dbReference type="AlphaFoldDB" id="A0A3A9Z4Q5"/>
<evidence type="ECO:0000313" key="3">
    <source>
        <dbReference type="Proteomes" id="UP000272474"/>
    </source>
</evidence>
<dbReference type="InterPro" id="IPR022521">
    <property type="entry name" value="Rv3660c"/>
</dbReference>
<gene>
    <name evidence="2" type="ORF">D7294_11185</name>
</gene>
<dbReference type="GO" id="GO:0005829">
    <property type="term" value="C:cytosol"/>
    <property type="evidence" value="ECO:0007669"/>
    <property type="project" value="TreeGrafter"/>
</dbReference>
<dbReference type="InterPro" id="IPR050625">
    <property type="entry name" value="ParA/MinD_ATPase"/>
</dbReference>
<dbReference type="GO" id="GO:0051782">
    <property type="term" value="P:negative regulation of cell division"/>
    <property type="evidence" value="ECO:0007669"/>
    <property type="project" value="TreeGrafter"/>
</dbReference>
<dbReference type="Proteomes" id="UP000272474">
    <property type="component" value="Unassembled WGS sequence"/>
</dbReference>
<dbReference type="OrthoDB" id="3252838at2"/>
<comment type="caution">
    <text evidence="2">The sequence shown here is derived from an EMBL/GenBank/DDBJ whole genome shotgun (WGS) entry which is preliminary data.</text>
</comment>
<dbReference type="GO" id="GO:0005524">
    <property type="term" value="F:ATP binding"/>
    <property type="evidence" value="ECO:0007669"/>
    <property type="project" value="TreeGrafter"/>
</dbReference>
<dbReference type="GO" id="GO:0009898">
    <property type="term" value="C:cytoplasmic side of plasma membrane"/>
    <property type="evidence" value="ECO:0007669"/>
    <property type="project" value="TreeGrafter"/>
</dbReference>
<proteinExistence type="predicted"/>
<evidence type="ECO:0000313" key="2">
    <source>
        <dbReference type="EMBL" id="RKN43238.1"/>
    </source>
</evidence>
<dbReference type="PANTHER" id="PTHR43384">
    <property type="entry name" value="SEPTUM SITE-DETERMINING PROTEIN MIND HOMOLOG, CHLOROPLASTIC-RELATED"/>
    <property type="match status" value="1"/>
</dbReference>
<evidence type="ECO:0000259" key="1">
    <source>
        <dbReference type="Pfam" id="PF26563"/>
    </source>
</evidence>